<reference evidence="2" key="1">
    <citation type="journal article" date="2019" name="Int. J. Syst. Evol. Microbiol.">
        <title>The Global Catalogue of Microorganisms (GCM) 10K type strain sequencing project: providing services to taxonomists for standard genome sequencing and annotation.</title>
        <authorList>
            <consortium name="The Broad Institute Genomics Platform"/>
            <consortium name="The Broad Institute Genome Sequencing Center for Infectious Disease"/>
            <person name="Wu L."/>
            <person name="Ma J."/>
        </authorList>
    </citation>
    <scope>NUCLEOTIDE SEQUENCE [LARGE SCALE GENOMIC DNA]</scope>
    <source>
        <strain evidence="2">JCM 14370</strain>
    </source>
</reference>
<dbReference type="EMBL" id="BMOD01000007">
    <property type="protein sequence ID" value="GGJ36788.1"/>
    <property type="molecule type" value="Genomic_DNA"/>
</dbReference>
<keyword evidence="2" id="KW-1185">Reference proteome</keyword>
<dbReference type="GO" id="GO:0016301">
    <property type="term" value="F:kinase activity"/>
    <property type="evidence" value="ECO:0007669"/>
    <property type="project" value="UniProtKB-KW"/>
</dbReference>
<dbReference type="PANTHER" id="PTHR18964">
    <property type="entry name" value="ROK (REPRESSOR, ORF, KINASE) FAMILY"/>
    <property type="match status" value="1"/>
</dbReference>
<dbReference type="InterPro" id="IPR036388">
    <property type="entry name" value="WH-like_DNA-bd_sf"/>
</dbReference>
<dbReference type="SUPFAM" id="SSF53067">
    <property type="entry name" value="Actin-like ATPase domain"/>
    <property type="match status" value="1"/>
</dbReference>
<dbReference type="PANTHER" id="PTHR18964:SF173">
    <property type="entry name" value="GLUCOKINASE"/>
    <property type="match status" value="1"/>
</dbReference>
<dbReference type="InterPro" id="IPR043129">
    <property type="entry name" value="ATPase_NBD"/>
</dbReference>
<dbReference type="CDD" id="cd23763">
    <property type="entry name" value="ASKHA_ATPase_ROK"/>
    <property type="match status" value="1"/>
</dbReference>
<protein>
    <submittedName>
        <fullName evidence="1">Sugar kinase</fullName>
    </submittedName>
</protein>
<comment type="caution">
    <text evidence="1">The sequence shown here is derived from an EMBL/GenBank/DDBJ whole genome shotgun (WGS) entry which is preliminary data.</text>
</comment>
<proteinExistence type="predicted"/>
<dbReference type="InterPro" id="IPR000600">
    <property type="entry name" value="ROK"/>
</dbReference>
<keyword evidence="1" id="KW-0418">Kinase</keyword>
<dbReference type="Gene3D" id="1.10.10.10">
    <property type="entry name" value="Winged helix-like DNA-binding domain superfamily/Winged helix DNA-binding domain"/>
    <property type="match status" value="1"/>
</dbReference>
<accession>A0ABQ2CZU0</accession>
<organism evidence="1 2">
    <name type="scientific">Deinococcus roseus</name>
    <dbReference type="NCBI Taxonomy" id="392414"/>
    <lineage>
        <taxon>Bacteria</taxon>
        <taxon>Thermotogati</taxon>
        <taxon>Deinococcota</taxon>
        <taxon>Deinococci</taxon>
        <taxon>Deinococcales</taxon>
        <taxon>Deinococcaceae</taxon>
        <taxon>Deinococcus</taxon>
    </lineage>
</organism>
<name>A0ABQ2CZU0_9DEIO</name>
<dbReference type="Pfam" id="PF00480">
    <property type="entry name" value="ROK"/>
    <property type="match status" value="1"/>
</dbReference>
<gene>
    <name evidence="1" type="ORF">GCM10008938_23580</name>
</gene>
<evidence type="ECO:0000313" key="2">
    <source>
        <dbReference type="Proteomes" id="UP000632222"/>
    </source>
</evidence>
<evidence type="ECO:0000313" key="1">
    <source>
        <dbReference type="EMBL" id="GGJ36788.1"/>
    </source>
</evidence>
<dbReference type="InterPro" id="IPR036390">
    <property type="entry name" value="WH_DNA-bd_sf"/>
</dbReference>
<dbReference type="SUPFAM" id="SSF46785">
    <property type="entry name" value="Winged helix' DNA-binding domain"/>
    <property type="match status" value="1"/>
</dbReference>
<dbReference type="Gene3D" id="3.30.420.40">
    <property type="match status" value="2"/>
</dbReference>
<keyword evidence="1" id="KW-0808">Transferase</keyword>
<dbReference type="Proteomes" id="UP000632222">
    <property type="component" value="Unassembled WGS sequence"/>
</dbReference>
<sequence>MNISAPSTSARERVYQALKQGSATRPELAKRTGLSGVAVITAVEELQQARLAALEDTPLPGSRGRPATQVRLLLEEARITALDLGGAQVSTGAFNLLGERLGSALHGPPQQQISEDPAQNVAWLADLLQRQGQAHQSVIGVLGRVDPETRRVTSRPLKLQDHPLEQELSERLGWPVRVENDANLSAWHHWKVLNLRPSDPLVFLNFSFNIGLGMVLGGQVYSGARGAAGEIQYAADPNRTNPTEMMGLRLLGHLQWLSPNGSTADVALMGHQGHRAAQRALQRFNQDLAVHLTSVMAVLAPRVLVLQDVPLASELLRDEVRFTFAELGFDTRVMISPLGPMAGLVSAGVYGVKVLERTRLGL</sequence>